<dbReference type="PANTHER" id="PTHR11908">
    <property type="entry name" value="XANTHINE DEHYDROGENASE"/>
    <property type="match status" value="1"/>
</dbReference>
<dbReference type="RefSeq" id="WP_120682180.1">
    <property type="nucleotide sequence ID" value="NZ_RBAL01000013.1"/>
</dbReference>
<dbReference type="InterPro" id="IPR016208">
    <property type="entry name" value="Ald_Oxase/xanthine_DH-like"/>
</dbReference>
<dbReference type="InterPro" id="IPR037165">
    <property type="entry name" value="AldOxase/xan_DH_Mopterin-bd_sf"/>
</dbReference>
<proteinExistence type="predicted"/>
<dbReference type="Gene3D" id="3.90.1170.50">
    <property type="entry name" value="Aldehyde oxidase/xanthine dehydrogenase, a/b hammerhead"/>
    <property type="match status" value="1"/>
</dbReference>
<dbReference type="Pfam" id="PF20256">
    <property type="entry name" value="MoCoBD_2"/>
    <property type="match status" value="1"/>
</dbReference>
<dbReference type="EMBL" id="RBAL01000013">
    <property type="protein sequence ID" value="RKN39518.1"/>
    <property type="molecule type" value="Genomic_DNA"/>
</dbReference>
<name>A0A3A9YU02_9ACTN</name>
<dbReference type="InterPro" id="IPR008274">
    <property type="entry name" value="AldOxase/xan_DH_MoCoBD1"/>
</dbReference>
<dbReference type="SUPFAM" id="SSF54665">
    <property type="entry name" value="CO dehydrogenase molybdoprotein N-domain-like"/>
    <property type="match status" value="1"/>
</dbReference>
<dbReference type="InterPro" id="IPR036856">
    <property type="entry name" value="Ald_Oxase/Xan_DH_a/b_sf"/>
</dbReference>
<evidence type="ECO:0000313" key="4">
    <source>
        <dbReference type="EMBL" id="RKN39518.1"/>
    </source>
</evidence>
<evidence type="ECO:0000256" key="1">
    <source>
        <dbReference type="ARBA" id="ARBA00022505"/>
    </source>
</evidence>
<keyword evidence="1" id="KW-0500">Molybdenum</keyword>
<dbReference type="SUPFAM" id="SSF56003">
    <property type="entry name" value="Molybdenum cofactor-binding domain"/>
    <property type="match status" value="1"/>
</dbReference>
<accession>A0A3A9YU02</accession>
<feature type="domain" description="Aldehyde oxidase/xanthine dehydrogenase a/b hammerhead" evidence="3">
    <location>
        <begin position="20"/>
        <end position="132"/>
    </location>
</feature>
<dbReference type="GO" id="GO:0005506">
    <property type="term" value="F:iron ion binding"/>
    <property type="evidence" value="ECO:0007669"/>
    <property type="project" value="InterPro"/>
</dbReference>
<organism evidence="4 5">
    <name type="scientific">Streptomyces hoynatensis</name>
    <dbReference type="NCBI Taxonomy" id="1141874"/>
    <lineage>
        <taxon>Bacteria</taxon>
        <taxon>Bacillati</taxon>
        <taxon>Actinomycetota</taxon>
        <taxon>Actinomycetes</taxon>
        <taxon>Kitasatosporales</taxon>
        <taxon>Streptomycetaceae</taxon>
        <taxon>Streptomyces</taxon>
    </lineage>
</organism>
<keyword evidence="2" id="KW-0560">Oxidoreductase</keyword>
<dbReference type="Proteomes" id="UP000272474">
    <property type="component" value="Unassembled WGS sequence"/>
</dbReference>
<comment type="caution">
    <text evidence="4">The sequence shown here is derived from an EMBL/GenBank/DDBJ whole genome shotgun (WGS) entry which is preliminary data.</text>
</comment>
<dbReference type="Gene3D" id="3.30.365.10">
    <property type="entry name" value="Aldehyde oxidase/xanthine dehydrogenase, molybdopterin binding domain"/>
    <property type="match status" value="4"/>
</dbReference>
<reference evidence="4 5" key="1">
    <citation type="journal article" date="2014" name="Int. J. Syst. Evol. Microbiol.">
        <title>Streptomyces hoynatensis sp. nov., isolated from deep marine sediment.</title>
        <authorList>
            <person name="Veyisoglu A."/>
            <person name="Sahin N."/>
        </authorList>
    </citation>
    <scope>NUCLEOTIDE SEQUENCE [LARGE SCALE GENOMIC DNA]</scope>
    <source>
        <strain evidence="4 5">KCTC 29097</strain>
    </source>
</reference>
<protein>
    <submittedName>
        <fullName evidence="4">Xanthine dehydrogenase family protein molybdopterin-binding subunit</fullName>
    </submittedName>
</protein>
<evidence type="ECO:0000313" key="5">
    <source>
        <dbReference type="Proteomes" id="UP000272474"/>
    </source>
</evidence>
<dbReference type="InterPro" id="IPR046867">
    <property type="entry name" value="AldOxase/xan_DH_MoCoBD2"/>
</dbReference>
<dbReference type="Pfam" id="PF01315">
    <property type="entry name" value="Ald_Xan_dh_C"/>
    <property type="match status" value="1"/>
</dbReference>
<dbReference type="SMART" id="SM01008">
    <property type="entry name" value="Ald_Xan_dh_C"/>
    <property type="match status" value="1"/>
</dbReference>
<keyword evidence="5" id="KW-1185">Reference proteome</keyword>
<dbReference type="AlphaFoldDB" id="A0A3A9YU02"/>
<evidence type="ECO:0000256" key="2">
    <source>
        <dbReference type="ARBA" id="ARBA00023002"/>
    </source>
</evidence>
<dbReference type="GO" id="GO:0016491">
    <property type="term" value="F:oxidoreductase activity"/>
    <property type="evidence" value="ECO:0007669"/>
    <property type="project" value="UniProtKB-KW"/>
</dbReference>
<dbReference type="PANTHER" id="PTHR11908:SF132">
    <property type="entry name" value="ALDEHYDE OXIDASE 1-RELATED"/>
    <property type="match status" value="1"/>
</dbReference>
<evidence type="ECO:0000259" key="3">
    <source>
        <dbReference type="SMART" id="SM01008"/>
    </source>
</evidence>
<dbReference type="Pfam" id="PF02738">
    <property type="entry name" value="MoCoBD_1"/>
    <property type="match status" value="1"/>
</dbReference>
<dbReference type="OrthoDB" id="8428274at2"/>
<sequence length="743" mass="78423">MTAPLIGTRVGRVDGRFKVTGEATYTADHTAAGMAHGYLVLASVGGGELLSMDTAAAEAAPGVLAVYSPFNPLKLQSIKTTPDLSFVGQFWLPLQDTTIRHYGQIIGLVVAESYEEARYAASLVTATYEERTPKTDLKAGIPRAVAPPIPVNYEEPELNLLADGVGSVEEALAASEVRVAADYSQPVDTPTAIEPHAVLATWEGGVLTLQVGTQSAVGSAMTTAEALGIDVFQVRVVSPVVGGAFGGKMYLFGHPLLTAVAARELNRPIKTVLTQEQVFTVTGHRSGVAQRIELGASREGVLNAVKHDAWSGFSASGVLFESAAHTTSRVLYKSPNIHVGQKIVPLDLPPTTWVRAPGEQPGSFALESAMDELAVELGIDPIELRMRNYADTMPGREVPWSSKHLDECYRIGAERFGWADRAERPGTQADGDWLVGQGMAGTVYPGNLLPTTVAVVTLRPDGGATVSSATADPGTGMLTVLAMVCAQELGIPLDRVTPLLGDSVLPLNFGAFGSMGTASTASAVAQAAFVARAELIRLAVSDERSPFHGLDPETVEYQEGRLSAPGGRQADFGELLTLLESAGVDGTGASAPGAEKLRYAIHSFGAHFCEVRVHRFTRETRVSRWTSVIDAGQIINEVTARGQIVGGVLFGLGQALLEDARPEAGTGRFANANLADYLLPVHADMPDFDVHFLRHPDTSFNQIGARGIGEIGAVGSAAAIANAVYHATGVRVRDLPITVDKLL</sequence>
<gene>
    <name evidence="4" type="ORF">D7294_21265</name>
</gene>
<dbReference type="InterPro" id="IPR000674">
    <property type="entry name" value="Ald_Oxase/Xan_DH_a/b"/>
</dbReference>